<dbReference type="AlphaFoldDB" id="W6YW64"/>
<sequence length="184" mass="20212">MHFTLLINALAASVLASPLATTPITQTGKIDTWKSAPGTVSYCEVGDGQKNLVKFGRDNPVETVIHNACVAMMPECAFRDQLSDDISCTATVDFQLESDKTYGPPNVVALRSNVLVSPPYREDRHTFWTVQDCYGYFHQLLEKTNPEGCCTSDGLLLGQLHVGEGSPLAGAKFYITDRVFNYEN</sequence>
<dbReference type="RefSeq" id="XP_007689835.1">
    <property type="nucleotide sequence ID" value="XM_007691645.1"/>
</dbReference>
<evidence type="ECO:0000256" key="1">
    <source>
        <dbReference type="SAM" id="SignalP"/>
    </source>
</evidence>
<dbReference type="EMBL" id="KI964023">
    <property type="protein sequence ID" value="EUC43632.1"/>
    <property type="molecule type" value="Genomic_DNA"/>
</dbReference>
<keyword evidence="3" id="KW-1185">Reference proteome</keyword>
<dbReference type="HOGENOM" id="CLU_1447936_0_0_1"/>
<accession>W6YW64</accession>
<protein>
    <recommendedName>
        <fullName evidence="4">Ecp2 effector protein domain-containing protein</fullName>
    </recommendedName>
</protein>
<gene>
    <name evidence="2" type="ORF">COCMIDRAFT_38435</name>
</gene>
<evidence type="ECO:0008006" key="4">
    <source>
        <dbReference type="Google" id="ProtNLM"/>
    </source>
</evidence>
<evidence type="ECO:0000313" key="3">
    <source>
        <dbReference type="Proteomes" id="UP000054032"/>
    </source>
</evidence>
<keyword evidence="1" id="KW-0732">Signal</keyword>
<dbReference type="KEGG" id="bor:COCMIDRAFT_38435"/>
<evidence type="ECO:0000313" key="2">
    <source>
        <dbReference type="EMBL" id="EUC43632.1"/>
    </source>
</evidence>
<organism evidence="2 3">
    <name type="scientific">Bipolaris oryzae ATCC 44560</name>
    <dbReference type="NCBI Taxonomy" id="930090"/>
    <lineage>
        <taxon>Eukaryota</taxon>
        <taxon>Fungi</taxon>
        <taxon>Dikarya</taxon>
        <taxon>Ascomycota</taxon>
        <taxon>Pezizomycotina</taxon>
        <taxon>Dothideomycetes</taxon>
        <taxon>Pleosporomycetidae</taxon>
        <taxon>Pleosporales</taxon>
        <taxon>Pleosporineae</taxon>
        <taxon>Pleosporaceae</taxon>
        <taxon>Bipolaris</taxon>
    </lineage>
</organism>
<feature type="signal peptide" evidence="1">
    <location>
        <begin position="1"/>
        <end position="16"/>
    </location>
</feature>
<proteinExistence type="predicted"/>
<feature type="chain" id="PRO_5004886176" description="Ecp2 effector protein domain-containing protein" evidence="1">
    <location>
        <begin position="17"/>
        <end position="184"/>
    </location>
</feature>
<name>W6YW64_COCMI</name>
<dbReference type="OrthoDB" id="3753180at2759"/>
<dbReference type="Proteomes" id="UP000054032">
    <property type="component" value="Unassembled WGS sequence"/>
</dbReference>
<dbReference type="GeneID" id="19123464"/>
<reference evidence="2 3" key="1">
    <citation type="journal article" date="2013" name="PLoS Genet.">
        <title>Comparative genome structure, secondary metabolite, and effector coding capacity across Cochliobolus pathogens.</title>
        <authorList>
            <person name="Condon B.J."/>
            <person name="Leng Y."/>
            <person name="Wu D."/>
            <person name="Bushley K.E."/>
            <person name="Ohm R.A."/>
            <person name="Otillar R."/>
            <person name="Martin J."/>
            <person name="Schackwitz W."/>
            <person name="Grimwood J."/>
            <person name="MohdZainudin N."/>
            <person name="Xue C."/>
            <person name="Wang R."/>
            <person name="Manning V.A."/>
            <person name="Dhillon B."/>
            <person name="Tu Z.J."/>
            <person name="Steffenson B.J."/>
            <person name="Salamov A."/>
            <person name="Sun H."/>
            <person name="Lowry S."/>
            <person name="LaButti K."/>
            <person name="Han J."/>
            <person name="Copeland A."/>
            <person name="Lindquist E."/>
            <person name="Barry K."/>
            <person name="Schmutz J."/>
            <person name="Baker S.E."/>
            <person name="Ciuffetti L.M."/>
            <person name="Grigoriev I.V."/>
            <person name="Zhong S."/>
            <person name="Turgeon B.G."/>
        </authorList>
    </citation>
    <scope>NUCLEOTIDE SEQUENCE [LARGE SCALE GENOMIC DNA]</scope>
    <source>
        <strain evidence="2 3">ATCC 44560</strain>
    </source>
</reference>